<dbReference type="InterPro" id="IPR036864">
    <property type="entry name" value="Zn2-C6_fun-type_DNA-bd_sf"/>
</dbReference>
<dbReference type="EMBL" id="KZ819634">
    <property type="protein sequence ID" value="PWN92838.1"/>
    <property type="molecule type" value="Genomic_DNA"/>
</dbReference>
<dbReference type="PANTHER" id="PTHR47338">
    <property type="entry name" value="ZN(II)2CYS6 TRANSCRIPTION FACTOR (EUROFUNG)-RELATED"/>
    <property type="match status" value="1"/>
</dbReference>
<feature type="compositionally biased region" description="Polar residues" evidence="6">
    <location>
        <begin position="159"/>
        <end position="169"/>
    </location>
</feature>
<dbReference type="Pfam" id="PF00172">
    <property type="entry name" value="Zn_clus"/>
    <property type="match status" value="1"/>
</dbReference>
<feature type="compositionally biased region" description="Polar residues" evidence="6">
    <location>
        <begin position="136"/>
        <end position="145"/>
    </location>
</feature>
<keyword evidence="9" id="KW-1185">Reference proteome</keyword>
<feature type="region of interest" description="Disordered" evidence="6">
    <location>
        <begin position="1"/>
        <end position="79"/>
    </location>
</feature>
<feature type="compositionally biased region" description="Low complexity" evidence="6">
    <location>
        <begin position="652"/>
        <end position="670"/>
    </location>
</feature>
<evidence type="ECO:0000313" key="9">
    <source>
        <dbReference type="Proteomes" id="UP000245768"/>
    </source>
</evidence>
<evidence type="ECO:0000259" key="7">
    <source>
        <dbReference type="PROSITE" id="PS50048"/>
    </source>
</evidence>
<dbReference type="GO" id="GO:0006351">
    <property type="term" value="P:DNA-templated transcription"/>
    <property type="evidence" value="ECO:0007669"/>
    <property type="project" value="InterPro"/>
</dbReference>
<dbReference type="OrthoDB" id="2123952at2759"/>
<feature type="compositionally biased region" description="Gly residues" evidence="6">
    <location>
        <begin position="48"/>
        <end position="59"/>
    </location>
</feature>
<feature type="region of interest" description="Disordered" evidence="6">
    <location>
        <begin position="612"/>
        <end position="741"/>
    </location>
</feature>
<dbReference type="PANTHER" id="PTHR47338:SF5">
    <property type="entry name" value="ZN(II)2CYS6 TRANSCRIPTION FACTOR (EUROFUNG)"/>
    <property type="match status" value="1"/>
</dbReference>
<dbReference type="SUPFAM" id="SSF57701">
    <property type="entry name" value="Zn2/Cys6 DNA-binding domain"/>
    <property type="match status" value="1"/>
</dbReference>
<dbReference type="InterPro" id="IPR001138">
    <property type="entry name" value="Zn2Cys6_DnaBD"/>
</dbReference>
<keyword evidence="4" id="KW-0804">Transcription</keyword>
<dbReference type="GO" id="GO:0008270">
    <property type="term" value="F:zinc ion binding"/>
    <property type="evidence" value="ECO:0007669"/>
    <property type="project" value="InterPro"/>
</dbReference>
<dbReference type="Pfam" id="PF04082">
    <property type="entry name" value="Fungal_trans"/>
    <property type="match status" value="1"/>
</dbReference>
<comment type="subcellular location">
    <subcellularLocation>
        <location evidence="1">Nucleus</location>
    </subcellularLocation>
</comment>
<dbReference type="InParanoid" id="A0A316YW02"/>
<accession>A0A316YW02</accession>
<keyword evidence="3" id="KW-0805">Transcription regulation</keyword>
<dbReference type="CDD" id="cd12148">
    <property type="entry name" value="fungal_TF_MHR"/>
    <property type="match status" value="1"/>
</dbReference>
<dbReference type="RefSeq" id="XP_025380036.1">
    <property type="nucleotide sequence ID" value="XM_025520277.1"/>
</dbReference>
<dbReference type="GO" id="GO:0003677">
    <property type="term" value="F:DNA binding"/>
    <property type="evidence" value="ECO:0007669"/>
    <property type="project" value="InterPro"/>
</dbReference>
<feature type="compositionally biased region" description="Low complexity" evidence="6">
    <location>
        <begin position="121"/>
        <end position="135"/>
    </location>
</feature>
<feature type="domain" description="Zn(2)-C6 fungal-type" evidence="7">
    <location>
        <begin position="85"/>
        <end position="114"/>
    </location>
</feature>
<dbReference type="Proteomes" id="UP000245768">
    <property type="component" value="Unassembled WGS sequence"/>
</dbReference>
<evidence type="ECO:0000256" key="2">
    <source>
        <dbReference type="ARBA" id="ARBA00022723"/>
    </source>
</evidence>
<evidence type="ECO:0000256" key="4">
    <source>
        <dbReference type="ARBA" id="ARBA00023163"/>
    </source>
</evidence>
<dbReference type="PROSITE" id="PS00463">
    <property type="entry name" value="ZN2_CY6_FUNGAL_1"/>
    <property type="match status" value="1"/>
</dbReference>
<gene>
    <name evidence="8" type="ORF">FA10DRAFT_263586</name>
</gene>
<dbReference type="SMART" id="SM00066">
    <property type="entry name" value="GAL4"/>
    <property type="match status" value="1"/>
</dbReference>
<feature type="compositionally biased region" description="Low complexity" evidence="6">
    <location>
        <begin position="27"/>
        <end position="45"/>
    </location>
</feature>
<feature type="compositionally biased region" description="Low complexity" evidence="6">
    <location>
        <begin position="627"/>
        <end position="640"/>
    </location>
</feature>
<feature type="compositionally biased region" description="Low complexity" evidence="6">
    <location>
        <begin position="146"/>
        <end position="158"/>
    </location>
</feature>
<feature type="compositionally biased region" description="Low complexity" evidence="6">
    <location>
        <begin position="690"/>
        <end position="706"/>
    </location>
</feature>
<evidence type="ECO:0000256" key="3">
    <source>
        <dbReference type="ARBA" id="ARBA00023015"/>
    </source>
</evidence>
<dbReference type="Gene3D" id="4.10.240.10">
    <property type="entry name" value="Zn(2)-C6 fungal-type DNA-binding domain"/>
    <property type="match status" value="1"/>
</dbReference>
<dbReference type="GO" id="GO:0000981">
    <property type="term" value="F:DNA-binding transcription factor activity, RNA polymerase II-specific"/>
    <property type="evidence" value="ECO:0007669"/>
    <property type="project" value="InterPro"/>
</dbReference>
<dbReference type="InterPro" id="IPR050815">
    <property type="entry name" value="TF_fung"/>
</dbReference>
<feature type="compositionally biased region" description="Polar residues" evidence="6">
    <location>
        <begin position="707"/>
        <end position="720"/>
    </location>
</feature>
<organism evidence="8 9">
    <name type="scientific">Acaromyces ingoldii</name>
    <dbReference type="NCBI Taxonomy" id="215250"/>
    <lineage>
        <taxon>Eukaryota</taxon>
        <taxon>Fungi</taxon>
        <taxon>Dikarya</taxon>
        <taxon>Basidiomycota</taxon>
        <taxon>Ustilaginomycotina</taxon>
        <taxon>Exobasidiomycetes</taxon>
        <taxon>Exobasidiales</taxon>
        <taxon>Cryptobasidiaceae</taxon>
        <taxon>Acaromyces</taxon>
    </lineage>
</organism>
<dbReference type="GeneID" id="37042193"/>
<dbReference type="InterPro" id="IPR007219">
    <property type="entry name" value="XnlR_reg_dom"/>
</dbReference>
<dbReference type="PROSITE" id="PS50048">
    <property type="entry name" value="ZN2_CY6_FUNGAL_2"/>
    <property type="match status" value="1"/>
</dbReference>
<keyword evidence="5" id="KW-0539">Nucleus</keyword>
<dbReference type="GO" id="GO:0005634">
    <property type="term" value="C:nucleus"/>
    <property type="evidence" value="ECO:0007669"/>
    <property type="project" value="UniProtKB-SubCell"/>
</dbReference>
<proteinExistence type="predicted"/>
<evidence type="ECO:0000256" key="6">
    <source>
        <dbReference type="SAM" id="MobiDB-lite"/>
    </source>
</evidence>
<protein>
    <recommendedName>
        <fullName evidence="7">Zn(2)-C6 fungal-type domain-containing protein</fullName>
    </recommendedName>
</protein>
<reference evidence="8 9" key="1">
    <citation type="journal article" date="2018" name="Mol. Biol. Evol.">
        <title>Broad Genomic Sampling Reveals a Smut Pathogenic Ancestry of the Fungal Clade Ustilaginomycotina.</title>
        <authorList>
            <person name="Kijpornyongpan T."/>
            <person name="Mondo S.J."/>
            <person name="Barry K."/>
            <person name="Sandor L."/>
            <person name="Lee J."/>
            <person name="Lipzen A."/>
            <person name="Pangilinan J."/>
            <person name="LaButti K."/>
            <person name="Hainaut M."/>
            <person name="Henrissat B."/>
            <person name="Grigoriev I.V."/>
            <person name="Spatafora J.W."/>
            <person name="Aime M.C."/>
        </authorList>
    </citation>
    <scope>NUCLEOTIDE SEQUENCE [LARGE SCALE GENOMIC DNA]</scope>
    <source>
        <strain evidence="8 9">MCA 4198</strain>
    </source>
</reference>
<evidence type="ECO:0000256" key="1">
    <source>
        <dbReference type="ARBA" id="ARBA00004123"/>
    </source>
</evidence>
<dbReference type="STRING" id="215250.A0A316YW02"/>
<dbReference type="AlphaFoldDB" id="A0A316YW02"/>
<keyword evidence="2" id="KW-0479">Metal-binding</keyword>
<name>A0A316YW02_9BASI</name>
<evidence type="ECO:0000256" key="5">
    <source>
        <dbReference type="ARBA" id="ARBA00023242"/>
    </source>
</evidence>
<feature type="region of interest" description="Disordered" evidence="6">
    <location>
        <begin position="113"/>
        <end position="202"/>
    </location>
</feature>
<sequence length="741" mass="79295">MSSSTSTYYSQQQQHQHYSHWHHREPSASSSSSSSRIAAPASSYATENGGGVSAGGGGSSSSSAEARSPGVLTATGRKRKRLQRACVACHKAKRRCDGGLPCSNCDFSGRQCTYSDSQGKTVPPTQRTPSTSTQTFSLTQNPHLWQQQQQQQQQQHQQGPASLPTNSPPSAAHHLPPTPPEARSPPLSRAFSPQHSLEPSAETRRSLLSTFFSQLPAYSTTFDEVAFLRDLSTSEVPNVLLYSIYAVSARYQEQTTSPLPGRDRISAETYAKAARRMLYEESPDTGLTMLDDPQLETSQALCMLAAFELGVGRSRRASIFMSLCHRIIIDIRLHEGIVPPPRRVSSYSETLSSANLARRAHCQRYLGMAWTLDIIIAALSGACPSFRPGEIDTTRGTFASAVNGTTDEVTSSFIHTLGAVDVFAQALEYVRRKSDGAGCEMALHRWAESLPANLVFDLENLGGASTALQGDLLPHRTAAGNNGNGASKHSVMSVGAAQNWTVMHSLAESATFLVSGMNPSPGAMSRRDAAFKNLVMILETMGSQARQSPFALVPILICSRAPGGHDGPSQARRWLDEAKALWNLGDEQATYEKLVGTTRSFAAPSWSYASNGSGSGGRYAPPPPSSDPSSSPPRRLSPPLIRHHHSGSGYHLPPLVSSSASSGLPSLRFSPPSAGTTPSSDRRLSPPDHPSSISLSLPALPSPSKLYHQSSATSPTNTRSADPFRLEGGGRGLGLLASVQR</sequence>
<feature type="compositionally biased region" description="Low complexity" evidence="6">
    <location>
        <begin position="1"/>
        <end position="16"/>
    </location>
</feature>
<evidence type="ECO:0000313" key="8">
    <source>
        <dbReference type="EMBL" id="PWN92838.1"/>
    </source>
</evidence>
<dbReference type="CDD" id="cd00067">
    <property type="entry name" value="GAL4"/>
    <property type="match status" value="1"/>
</dbReference>